<dbReference type="Gene3D" id="1.25.10.10">
    <property type="entry name" value="Leucine-rich Repeat Variant"/>
    <property type="match status" value="1"/>
</dbReference>
<dbReference type="EMBL" id="JBDIME010000017">
    <property type="protein sequence ID" value="MEN2791463.1"/>
    <property type="molecule type" value="Genomic_DNA"/>
</dbReference>
<evidence type="ECO:0000313" key="1">
    <source>
        <dbReference type="EMBL" id="MEN2791463.1"/>
    </source>
</evidence>
<dbReference type="InterPro" id="IPR011989">
    <property type="entry name" value="ARM-like"/>
</dbReference>
<dbReference type="Proteomes" id="UP001419910">
    <property type="component" value="Unassembled WGS sequence"/>
</dbReference>
<accession>A0ABU9Y6M5</accession>
<reference evidence="1 2" key="1">
    <citation type="submission" date="2024-05" db="EMBL/GenBank/DDBJ databases">
        <authorList>
            <person name="Liu Q."/>
            <person name="Xin Y.-H."/>
        </authorList>
    </citation>
    <scope>NUCLEOTIDE SEQUENCE [LARGE SCALE GENOMIC DNA]</scope>
    <source>
        <strain evidence="1 2">CGMCC 1.10181</strain>
    </source>
</reference>
<protein>
    <submittedName>
        <fullName evidence="1">HEAT repeat domain-containing protein</fullName>
    </submittedName>
</protein>
<gene>
    <name evidence="1" type="ORF">ABC974_17635</name>
</gene>
<comment type="caution">
    <text evidence="1">The sequence shown here is derived from an EMBL/GenBank/DDBJ whole genome shotgun (WGS) entry which is preliminary data.</text>
</comment>
<dbReference type="RefSeq" id="WP_343890408.1">
    <property type="nucleotide sequence ID" value="NZ_BAAAEH010000032.1"/>
</dbReference>
<dbReference type="InterPro" id="IPR016024">
    <property type="entry name" value="ARM-type_fold"/>
</dbReference>
<sequence length="273" mass="30333">MTELVEHADAIIATSDDEFEKFEACEPYFRQMIEQRLYLAKLHSILEENLAGRKEVTPDMSAGNFLVLHGSRHSSWAVLKHVGRTRQLYLTPSHSISAMVGGGPLRLDRYAVPADVELSELDTTKELKLLESGVMRIGEIVSKNGRAHSLDIYPSEATCAYTVRVNTIPYASFEWAFSRQTLRPIKMSSLRAADSNLTTIFDLLSAVGSPQSVEWLAPYAEHKLHFIRWHAVNAVGTIDSKIGLELAERAVADPHPHVRAAARSTLDAVAARQ</sequence>
<proteinExistence type="predicted"/>
<dbReference type="SUPFAM" id="SSF48371">
    <property type="entry name" value="ARM repeat"/>
    <property type="match status" value="1"/>
</dbReference>
<organism evidence="1 2">
    <name type="scientific">Sphingomonas oligophenolica</name>
    <dbReference type="NCBI Taxonomy" id="301154"/>
    <lineage>
        <taxon>Bacteria</taxon>
        <taxon>Pseudomonadati</taxon>
        <taxon>Pseudomonadota</taxon>
        <taxon>Alphaproteobacteria</taxon>
        <taxon>Sphingomonadales</taxon>
        <taxon>Sphingomonadaceae</taxon>
        <taxon>Sphingomonas</taxon>
    </lineage>
</organism>
<evidence type="ECO:0000313" key="2">
    <source>
        <dbReference type="Proteomes" id="UP001419910"/>
    </source>
</evidence>
<keyword evidence="2" id="KW-1185">Reference proteome</keyword>
<name>A0ABU9Y6M5_9SPHN</name>